<dbReference type="EMBL" id="AVOT02006361">
    <property type="protein sequence ID" value="MBW0481373.1"/>
    <property type="molecule type" value="Genomic_DNA"/>
</dbReference>
<accession>A0A9Q3GV42</accession>
<comment type="caution">
    <text evidence="1">The sequence shown here is derived from an EMBL/GenBank/DDBJ whole genome shotgun (WGS) entry which is preliminary data.</text>
</comment>
<keyword evidence="2" id="KW-1185">Reference proteome</keyword>
<sequence length="172" mass="19712">MNSSLHIKKFLGQQNTIELLGGWIPSSCKDKVKNKELVEESKYFIHRTEERIGNDSSFGEGRTGGINQLQKCPKAIPKNLRRCRGVPRAIKAREKEKTIGTNLTHKVQDPHIEAFIHGKCIKYGQNPYVIHSQEAGKNEQQFSTQVIDEMRYIKSSIDFQLGEFDKELKKLI</sequence>
<evidence type="ECO:0000313" key="1">
    <source>
        <dbReference type="EMBL" id="MBW0481373.1"/>
    </source>
</evidence>
<reference evidence="1" key="1">
    <citation type="submission" date="2021-03" db="EMBL/GenBank/DDBJ databases">
        <title>Draft genome sequence of rust myrtle Austropuccinia psidii MF-1, a brazilian biotype.</title>
        <authorList>
            <person name="Quecine M.C."/>
            <person name="Pachon D.M.R."/>
            <person name="Bonatelli M.L."/>
            <person name="Correr F.H."/>
            <person name="Franceschini L.M."/>
            <person name="Leite T.F."/>
            <person name="Margarido G.R.A."/>
            <person name="Almeida C.A."/>
            <person name="Ferrarezi J.A."/>
            <person name="Labate C.A."/>
        </authorList>
    </citation>
    <scope>NUCLEOTIDE SEQUENCE</scope>
    <source>
        <strain evidence="1">MF-1</strain>
    </source>
</reference>
<dbReference type="Proteomes" id="UP000765509">
    <property type="component" value="Unassembled WGS sequence"/>
</dbReference>
<protein>
    <submittedName>
        <fullName evidence="1">Uncharacterized protein</fullName>
    </submittedName>
</protein>
<proteinExistence type="predicted"/>
<dbReference type="AlphaFoldDB" id="A0A9Q3GV42"/>
<gene>
    <name evidence="1" type="ORF">O181_021088</name>
</gene>
<name>A0A9Q3GV42_9BASI</name>
<evidence type="ECO:0000313" key="2">
    <source>
        <dbReference type="Proteomes" id="UP000765509"/>
    </source>
</evidence>
<organism evidence="1 2">
    <name type="scientific">Austropuccinia psidii MF-1</name>
    <dbReference type="NCBI Taxonomy" id="1389203"/>
    <lineage>
        <taxon>Eukaryota</taxon>
        <taxon>Fungi</taxon>
        <taxon>Dikarya</taxon>
        <taxon>Basidiomycota</taxon>
        <taxon>Pucciniomycotina</taxon>
        <taxon>Pucciniomycetes</taxon>
        <taxon>Pucciniales</taxon>
        <taxon>Sphaerophragmiaceae</taxon>
        <taxon>Austropuccinia</taxon>
    </lineage>
</organism>